<evidence type="ECO:0000256" key="1">
    <source>
        <dbReference type="SAM" id="MobiDB-lite"/>
    </source>
</evidence>
<dbReference type="Proteomes" id="UP001597479">
    <property type="component" value="Unassembled WGS sequence"/>
</dbReference>
<dbReference type="RefSeq" id="WP_377182358.1">
    <property type="nucleotide sequence ID" value="NZ_JBHUOG010000001.1"/>
</dbReference>
<organism evidence="2 3">
    <name type="scientific">Promicromonospora vindobonensis</name>
    <dbReference type="NCBI Taxonomy" id="195748"/>
    <lineage>
        <taxon>Bacteria</taxon>
        <taxon>Bacillati</taxon>
        <taxon>Actinomycetota</taxon>
        <taxon>Actinomycetes</taxon>
        <taxon>Micrococcales</taxon>
        <taxon>Promicromonosporaceae</taxon>
        <taxon>Promicromonospora</taxon>
    </lineage>
</organism>
<gene>
    <name evidence="2" type="ORF">ACFS27_09745</name>
</gene>
<evidence type="ECO:0000313" key="3">
    <source>
        <dbReference type="Proteomes" id="UP001597479"/>
    </source>
</evidence>
<feature type="region of interest" description="Disordered" evidence="1">
    <location>
        <begin position="43"/>
        <end position="75"/>
    </location>
</feature>
<sequence length="75" mass="8269">MSTNLTTPRHCGASNGPHDCLEPADHVGDHVCAGCHDMWNRGPWDDDPDDVDPWDGTTCLDDLNDELDDDDEESC</sequence>
<protein>
    <recommendedName>
        <fullName evidence="4">HNH endonuclease</fullName>
    </recommendedName>
</protein>
<evidence type="ECO:0000313" key="2">
    <source>
        <dbReference type="EMBL" id="MFD2793824.1"/>
    </source>
</evidence>
<name>A0ABW5VQB3_9MICO</name>
<feature type="compositionally biased region" description="Acidic residues" evidence="1">
    <location>
        <begin position="62"/>
        <end position="75"/>
    </location>
</feature>
<accession>A0ABW5VQB3</accession>
<keyword evidence="3" id="KW-1185">Reference proteome</keyword>
<proteinExistence type="predicted"/>
<reference evidence="3" key="1">
    <citation type="journal article" date="2019" name="Int. J. Syst. Evol. Microbiol.">
        <title>The Global Catalogue of Microorganisms (GCM) 10K type strain sequencing project: providing services to taxonomists for standard genome sequencing and annotation.</title>
        <authorList>
            <consortium name="The Broad Institute Genomics Platform"/>
            <consortium name="The Broad Institute Genome Sequencing Center for Infectious Disease"/>
            <person name="Wu L."/>
            <person name="Ma J."/>
        </authorList>
    </citation>
    <scope>NUCLEOTIDE SEQUENCE [LARGE SCALE GENOMIC DNA]</scope>
    <source>
        <strain evidence="3">CCM 7044</strain>
    </source>
</reference>
<comment type="caution">
    <text evidence="2">The sequence shown here is derived from an EMBL/GenBank/DDBJ whole genome shotgun (WGS) entry which is preliminary data.</text>
</comment>
<dbReference type="EMBL" id="JBHUOG010000001">
    <property type="protein sequence ID" value="MFD2793824.1"/>
    <property type="molecule type" value="Genomic_DNA"/>
</dbReference>
<evidence type="ECO:0008006" key="4">
    <source>
        <dbReference type="Google" id="ProtNLM"/>
    </source>
</evidence>